<accession>A0A5C5ZV16</accession>
<feature type="chain" id="PRO_5022916544" evidence="4">
    <location>
        <begin position="26"/>
        <end position="511"/>
    </location>
</feature>
<reference evidence="5 6" key="1">
    <citation type="submission" date="2019-02" db="EMBL/GenBank/DDBJ databases">
        <title>Deep-cultivation of Planctomycetes and their phenomic and genomic characterization uncovers novel biology.</title>
        <authorList>
            <person name="Wiegand S."/>
            <person name="Jogler M."/>
            <person name="Boedeker C."/>
            <person name="Pinto D."/>
            <person name="Vollmers J."/>
            <person name="Rivas-Marin E."/>
            <person name="Kohn T."/>
            <person name="Peeters S.H."/>
            <person name="Heuer A."/>
            <person name="Rast P."/>
            <person name="Oberbeckmann S."/>
            <person name="Bunk B."/>
            <person name="Jeske O."/>
            <person name="Meyerdierks A."/>
            <person name="Storesund J.E."/>
            <person name="Kallscheuer N."/>
            <person name="Luecker S."/>
            <person name="Lage O.M."/>
            <person name="Pohl T."/>
            <person name="Merkel B.J."/>
            <person name="Hornburger P."/>
            <person name="Mueller R.-W."/>
            <person name="Bruemmer F."/>
            <person name="Labrenz M."/>
            <person name="Spormann A.M."/>
            <person name="Op Den Camp H."/>
            <person name="Overmann J."/>
            <person name="Amann R."/>
            <person name="Jetten M.S.M."/>
            <person name="Mascher T."/>
            <person name="Medema M.H."/>
            <person name="Devos D.P."/>
            <person name="Kaster A.-K."/>
            <person name="Ovreas L."/>
            <person name="Rohde M."/>
            <person name="Galperin M.Y."/>
            <person name="Jogler C."/>
        </authorList>
    </citation>
    <scope>NUCLEOTIDE SEQUENCE [LARGE SCALE GENOMIC DNA]</scope>
    <source>
        <strain evidence="5 6">Mal64</strain>
    </source>
</reference>
<dbReference type="OrthoDB" id="9790037at2"/>
<keyword evidence="6" id="KW-1185">Reference proteome</keyword>
<evidence type="ECO:0000313" key="6">
    <source>
        <dbReference type="Proteomes" id="UP000315440"/>
    </source>
</evidence>
<evidence type="ECO:0000256" key="2">
    <source>
        <dbReference type="ARBA" id="ARBA00022803"/>
    </source>
</evidence>
<dbReference type="InterPro" id="IPR050498">
    <property type="entry name" value="Ycf3"/>
</dbReference>
<evidence type="ECO:0000313" key="5">
    <source>
        <dbReference type="EMBL" id="TWT90837.1"/>
    </source>
</evidence>
<keyword evidence="4" id="KW-0732">Signal</keyword>
<dbReference type="EMBL" id="SJPQ01000001">
    <property type="protein sequence ID" value="TWT90837.1"/>
    <property type="molecule type" value="Genomic_DNA"/>
</dbReference>
<dbReference type="RefSeq" id="WP_146398077.1">
    <property type="nucleotide sequence ID" value="NZ_SJPQ01000001.1"/>
</dbReference>
<feature type="repeat" description="TPR" evidence="3">
    <location>
        <begin position="181"/>
        <end position="214"/>
    </location>
</feature>
<evidence type="ECO:0000256" key="3">
    <source>
        <dbReference type="PROSITE-ProRule" id="PRU00339"/>
    </source>
</evidence>
<keyword evidence="2 3" id="KW-0802">TPR repeat</keyword>
<organism evidence="5 6">
    <name type="scientific">Pseudobythopirellula maris</name>
    <dbReference type="NCBI Taxonomy" id="2527991"/>
    <lineage>
        <taxon>Bacteria</taxon>
        <taxon>Pseudomonadati</taxon>
        <taxon>Planctomycetota</taxon>
        <taxon>Planctomycetia</taxon>
        <taxon>Pirellulales</taxon>
        <taxon>Lacipirellulaceae</taxon>
        <taxon>Pseudobythopirellula</taxon>
    </lineage>
</organism>
<dbReference type="Pfam" id="PF13174">
    <property type="entry name" value="TPR_6"/>
    <property type="match status" value="1"/>
</dbReference>
<feature type="repeat" description="TPR" evidence="3">
    <location>
        <begin position="412"/>
        <end position="445"/>
    </location>
</feature>
<dbReference type="PROSITE" id="PS50293">
    <property type="entry name" value="TPR_REGION"/>
    <property type="match status" value="1"/>
</dbReference>
<feature type="repeat" description="TPR" evidence="3">
    <location>
        <begin position="446"/>
        <end position="479"/>
    </location>
</feature>
<evidence type="ECO:0000256" key="1">
    <source>
        <dbReference type="ARBA" id="ARBA00022737"/>
    </source>
</evidence>
<feature type="signal peptide" evidence="4">
    <location>
        <begin position="1"/>
        <end position="25"/>
    </location>
</feature>
<evidence type="ECO:0000256" key="4">
    <source>
        <dbReference type="SAM" id="SignalP"/>
    </source>
</evidence>
<dbReference type="Pfam" id="PF13181">
    <property type="entry name" value="TPR_8"/>
    <property type="match status" value="1"/>
</dbReference>
<keyword evidence="5" id="KW-0449">Lipoprotein</keyword>
<dbReference type="Proteomes" id="UP000315440">
    <property type="component" value="Unassembled WGS sequence"/>
</dbReference>
<dbReference type="PANTHER" id="PTHR44858">
    <property type="entry name" value="TETRATRICOPEPTIDE REPEAT PROTEIN 6"/>
    <property type="match status" value="1"/>
</dbReference>
<dbReference type="SMART" id="SM00028">
    <property type="entry name" value="TPR"/>
    <property type="match status" value="10"/>
</dbReference>
<sequence precursor="true">MNLRLTRLLAPAALALLLAVSPAAAQDQGMAQAELDQALEDGRNAFQSGDFETAVNAFSKVVTLSGGYRPEPLLFRAKAFIQLEEYEAALEDLKTALTYGQSQPAFAAEARSTRGELYMKLGAWDRALPDLQQAAKTDRGNPQYQFDLGKTMVKLGGMEAGAKSLTRYLSAEVEGEDAQRADALRQRASAYAAMRKTEEAIADVDASLQIEPNNHEAYYTLATIAIADEDYPMAAEHLRASIENYVPENEDDEMPFVQGYLTRAFVLEEAGKEAEDEAASREFYAAQKATCEELISLLPEKNPQTPGAQAAAYFRLGVAERMLGNLDEAVKDMSIAIDTNPSMGEAYFRRGICFHYLGEERMAILDFTTASNIDFASPRANLWKGLTFVKLGDYQQAIRAYGDSLAVSDRYVPAYVNRGLVYLHLGEYERAVRDFDEAIRLQPTEASHYYRRGTAYGLMGEHDRAIKSLTNAIEFDEELVGAYNALANELEASGQDQLAVEYRRRASELAE</sequence>
<comment type="caution">
    <text evidence="5">The sequence shown here is derived from an EMBL/GenBank/DDBJ whole genome shotgun (WGS) entry which is preliminary data.</text>
</comment>
<dbReference type="AlphaFoldDB" id="A0A5C5ZV16"/>
<dbReference type="Pfam" id="PF13432">
    <property type="entry name" value="TPR_16"/>
    <property type="match status" value="3"/>
</dbReference>
<name>A0A5C5ZV16_9BACT</name>
<gene>
    <name evidence="5" type="ORF">Mal64_12340</name>
</gene>
<keyword evidence="1" id="KW-0677">Repeat</keyword>
<feature type="repeat" description="TPR" evidence="3">
    <location>
        <begin position="108"/>
        <end position="141"/>
    </location>
</feature>
<feature type="repeat" description="TPR" evidence="3">
    <location>
        <begin position="310"/>
        <end position="343"/>
    </location>
</feature>
<dbReference type="InterPro" id="IPR019734">
    <property type="entry name" value="TPR_rpt"/>
</dbReference>
<dbReference type="PROSITE" id="PS50005">
    <property type="entry name" value="TPR"/>
    <property type="match status" value="5"/>
</dbReference>
<protein>
    <submittedName>
        <fullName evidence="5">Lipoprotein NlpI</fullName>
    </submittedName>
</protein>
<dbReference type="InterPro" id="IPR011990">
    <property type="entry name" value="TPR-like_helical_dom_sf"/>
</dbReference>
<dbReference type="PANTHER" id="PTHR44858:SF1">
    <property type="entry name" value="UDP-N-ACETYLGLUCOSAMINE--PEPTIDE N-ACETYLGLUCOSAMINYLTRANSFERASE SPINDLY-RELATED"/>
    <property type="match status" value="1"/>
</dbReference>
<proteinExistence type="predicted"/>
<dbReference type="SUPFAM" id="SSF48452">
    <property type="entry name" value="TPR-like"/>
    <property type="match status" value="3"/>
</dbReference>
<dbReference type="Gene3D" id="1.25.40.10">
    <property type="entry name" value="Tetratricopeptide repeat domain"/>
    <property type="match status" value="5"/>
</dbReference>